<proteinExistence type="inferred from homology"/>
<dbReference type="PANTHER" id="PTHR43639:SF1">
    <property type="entry name" value="SHORT-CHAIN DEHYDROGENASE_REDUCTASE FAMILY PROTEIN"/>
    <property type="match status" value="1"/>
</dbReference>
<gene>
    <name evidence="3" type="ORF">RISW2_10020</name>
</gene>
<evidence type="ECO:0000313" key="4">
    <source>
        <dbReference type="Proteomes" id="UP000023430"/>
    </source>
</evidence>
<evidence type="ECO:0000313" key="3">
    <source>
        <dbReference type="EMBL" id="ETX28100.1"/>
    </source>
</evidence>
<evidence type="ECO:0000256" key="1">
    <source>
        <dbReference type="ARBA" id="ARBA00006484"/>
    </source>
</evidence>
<dbReference type="FunFam" id="3.40.50.720:FF:000084">
    <property type="entry name" value="Short-chain dehydrogenase reductase"/>
    <property type="match status" value="1"/>
</dbReference>
<reference evidence="3 4" key="1">
    <citation type="submission" date="2014-01" db="EMBL/GenBank/DDBJ databases">
        <title>Roseivivax isoporae LMG 25204 Genome Sequencing.</title>
        <authorList>
            <person name="Lai Q."/>
            <person name="Li G."/>
            <person name="Shao Z."/>
        </authorList>
    </citation>
    <scope>NUCLEOTIDE SEQUENCE [LARGE SCALE GENOMIC DNA]</scope>
    <source>
        <strain evidence="3 4">LMG 25204</strain>
    </source>
</reference>
<dbReference type="PANTHER" id="PTHR43639">
    <property type="entry name" value="OXIDOREDUCTASE, SHORT-CHAIN DEHYDROGENASE/REDUCTASE FAMILY (AFU_ORTHOLOGUE AFUA_5G02870)"/>
    <property type="match status" value="1"/>
</dbReference>
<dbReference type="Pfam" id="PF13561">
    <property type="entry name" value="adh_short_C2"/>
    <property type="match status" value="1"/>
</dbReference>
<dbReference type="eggNOG" id="COG1028">
    <property type="taxonomic scope" value="Bacteria"/>
</dbReference>
<dbReference type="PATRIC" id="fig|1449351.3.peg.3058"/>
<protein>
    <submittedName>
        <fullName evidence="3">3-oxoacyl-ACP reductase</fullName>
    </submittedName>
</protein>
<dbReference type="RefSeq" id="WP_051492064.1">
    <property type="nucleotide sequence ID" value="NZ_JAME01000023.1"/>
</dbReference>
<comment type="caution">
    <text evidence="3">The sequence shown here is derived from an EMBL/GenBank/DDBJ whole genome shotgun (WGS) entry which is preliminary data.</text>
</comment>
<keyword evidence="2" id="KW-0560">Oxidoreductase</keyword>
<dbReference type="PRINTS" id="PR00081">
    <property type="entry name" value="GDHRDH"/>
</dbReference>
<dbReference type="Proteomes" id="UP000023430">
    <property type="component" value="Unassembled WGS sequence"/>
</dbReference>
<sequence length="245" mass="26040">MTDRRVAVVTGAAGGMGRAITSALLGDGFRCYGMDIDSDALQRMEADLGAGFACLAVDLTDPDQIASGFERVAAEAGGLDVLVNNAGTCLMSEFPDIPAAELDRQMSLNFSSAFHCSQAAVKLMRGRAGVRKIVNISSNGAYNFDVFDPPHYRASKAALDTLTKDLARRFARDRIAVNSVAPAMTETPLFKVVSEEVLAAAIAQMPHGRAMQPSEVAEWVRFLASPAGDISSGNVIILNQGRDVR</sequence>
<comment type="similarity">
    <text evidence="1">Belongs to the short-chain dehydrogenases/reductases (SDR) family.</text>
</comment>
<dbReference type="InterPro" id="IPR002347">
    <property type="entry name" value="SDR_fam"/>
</dbReference>
<accession>X7F5N9</accession>
<dbReference type="InterPro" id="IPR036291">
    <property type="entry name" value="NAD(P)-bd_dom_sf"/>
</dbReference>
<evidence type="ECO:0000256" key="2">
    <source>
        <dbReference type="ARBA" id="ARBA00023002"/>
    </source>
</evidence>
<dbReference type="GO" id="GO:0016491">
    <property type="term" value="F:oxidoreductase activity"/>
    <property type="evidence" value="ECO:0007669"/>
    <property type="project" value="UniProtKB-KW"/>
</dbReference>
<dbReference type="PRINTS" id="PR00080">
    <property type="entry name" value="SDRFAMILY"/>
</dbReference>
<dbReference type="EMBL" id="JAME01000023">
    <property type="protein sequence ID" value="ETX28100.1"/>
    <property type="molecule type" value="Genomic_DNA"/>
</dbReference>
<name>X7F5N9_9RHOB</name>
<dbReference type="STRING" id="1449351.RISW2_10020"/>
<dbReference type="OrthoDB" id="658698at2"/>
<dbReference type="CDD" id="cd05233">
    <property type="entry name" value="SDR_c"/>
    <property type="match status" value="1"/>
</dbReference>
<keyword evidence="4" id="KW-1185">Reference proteome</keyword>
<organism evidence="3 4">
    <name type="scientific">Roseivivax isoporae LMG 25204</name>
    <dbReference type="NCBI Taxonomy" id="1449351"/>
    <lineage>
        <taxon>Bacteria</taxon>
        <taxon>Pseudomonadati</taxon>
        <taxon>Pseudomonadota</taxon>
        <taxon>Alphaproteobacteria</taxon>
        <taxon>Rhodobacterales</taxon>
        <taxon>Roseobacteraceae</taxon>
        <taxon>Roseivivax</taxon>
    </lineage>
</organism>
<dbReference type="SUPFAM" id="SSF51735">
    <property type="entry name" value="NAD(P)-binding Rossmann-fold domains"/>
    <property type="match status" value="1"/>
</dbReference>
<dbReference type="AlphaFoldDB" id="X7F5N9"/>
<dbReference type="Gene3D" id="3.40.50.720">
    <property type="entry name" value="NAD(P)-binding Rossmann-like Domain"/>
    <property type="match status" value="1"/>
</dbReference>